<evidence type="ECO:0000256" key="3">
    <source>
        <dbReference type="ARBA" id="ARBA00022989"/>
    </source>
</evidence>
<evidence type="ECO:0000313" key="8">
    <source>
        <dbReference type="WBParaSite" id="ACRNAN_scaffold1233.g18181.t1"/>
    </source>
</evidence>
<keyword evidence="4 5" id="KW-0472">Membrane</keyword>
<protein>
    <submittedName>
        <fullName evidence="8">Amino acid transporter transmembrane domain-containing protein</fullName>
    </submittedName>
</protein>
<evidence type="ECO:0000256" key="2">
    <source>
        <dbReference type="ARBA" id="ARBA00022692"/>
    </source>
</evidence>
<evidence type="ECO:0000256" key="1">
    <source>
        <dbReference type="ARBA" id="ARBA00004370"/>
    </source>
</evidence>
<dbReference type="Proteomes" id="UP000887540">
    <property type="component" value="Unplaced"/>
</dbReference>
<name>A0A914CMT4_9BILA</name>
<dbReference type="InterPro" id="IPR013057">
    <property type="entry name" value="AA_transpt_TM"/>
</dbReference>
<evidence type="ECO:0000313" key="7">
    <source>
        <dbReference type="Proteomes" id="UP000887540"/>
    </source>
</evidence>
<comment type="subcellular location">
    <subcellularLocation>
        <location evidence="1">Membrane</location>
    </subcellularLocation>
</comment>
<feature type="domain" description="Amino acid transporter transmembrane" evidence="6">
    <location>
        <begin position="30"/>
        <end position="74"/>
    </location>
</feature>
<dbReference type="Pfam" id="PF01490">
    <property type="entry name" value="Aa_trans"/>
    <property type="match status" value="1"/>
</dbReference>
<dbReference type="GO" id="GO:0016020">
    <property type="term" value="C:membrane"/>
    <property type="evidence" value="ECO:0007669"/>
    <property type="project" value="UniProtKB-SubCell"/>
</dbReference>
<evidence type="ECO:0000256" key="4">
    <source>
        <dbReference type="ARBA" id="ARBA00023136"/>
    </source>
</evidence>
<dbReference type="WBParaSite" id="ACRNAN_scaffold1233.g18181.t1">
    <property type="protein sequence ID" value="ACRNAN_scaffold1233.g18181.t1"/>
    <property type="gene ID" value="ACRNAN_scaffold1233.g18181"/>
</dbReference>
<proteinExistence type="predicted"/>
<evidence type="ECO:0000259" key="6">
    <source>
        <dbReference type="Pfam" id="PF01490"/>
    </source>
</evidence>
<accession>A0A914CMT4</accession>
<reference evidence="8" key="1">
    <citation type="submission" date="2022-11" db="UniProtKB">
        <authorList>
            <consortium name="WormBaseParasite"/>
        </authorList>
    </citation>
    <scope>IDENTIFICATION</scope>
</reference>
<keyword evidence="3 5" id="KW-1133">Transmembrane helix</keyword>
<feature type="transmembrane region" description="Helical" evidence="5">
    <location>
        <begin position="49"/>
        <end position="75"/>
    </location>
</feature>
<dbReference type="AlphaFoldDB" id="A0A914CMT4"/>
<keyword evidence="7" id="KW-1185">Reference proteome</keyword>
<keyword evidence="2 5" id="KW-0812">Transmembrane</keyword>
<sequence length="82" mass="8866">MLKIVHCSQYLSKRKGDIALDYGSLAFESCAQIAIAMGIAIAIPNLNDIIPLVGVTAGMLLAFVYPALIDMFTFIPMGFSRI</sequence>
<organism evidence="7 8">
    <name type="scientific">Acrobeloides nanus</name>
    <dbReference type="NCBI Taxonomy" id="290746"/>
    <lineage>
        <taxon>Eukaryota</taxon>
        <taxon>Metazoa</taxon>
        <taxon>Ecdysozoa</taxon>
        <taxon>Nematoda</taxon>
        <taxon>Chromadorea</taxon>
        <taxon>Rhabditida</taxon>
        <taxon>Tylenchina</taxon>
        <taxon>Cephalobomorpha</taxon>
        <taxon>Cephaloboidea</taxon>
        <taxon>Cephalobidae</taxon>
        <taxon>Acrobeloides</taxon>
    </lineage>
</organism>
<feature type="transmembrane region" description="Helical" evidence="5">
    <location>
        <begin position="20"/>
        <end position="43"/>
    </location>
</feature>
<evidence type="ECO:0000256" key="5">
    <source>
        <dbReference type="SAM" id="Phobius"/>
    </source>
</evidence>